<gene>
    <name evidence="4" type="ORF">J2851_006148</name>
</gene>
<organism evidence="4 5">
    <name type="scientific">Azospirillum rugosum</name>
    <dbReference type="NCBI Taxonomy" id="416170"/>
    <lineage>
        <taxon>Bacteria</taxon>
        <taxon>Pseudomonadati</taxon>
        <taxon>Pseudomonadota</taxon>
        <taxon>Alphaproteobacteria</taxon>
        <taxon>Rhodospirillales</taxon>
        <taxon>Azospirillaceae</taxon>
        <taxon>Azospirillum</taxon>
    </lineage>
</organism>
<feature type="region of interest" description="Disordered" evidence="3">
    <location>
        <begin position="204"/>
        <end position="224"/>
    </location>
</feature>
<dbReference type="RefSeq" id="WP_246501041.1">
    <property type="nucleotide sequence ID" value="NZ_JAGINP010000029.1"/>
</dbReference>
<accession>A0ABS4SWJ4</accession>
<feature type="coiled-coil region" evidence="2">
    <location>
        <begin position="154"/>
        <end position="188"/>
    </location>
</feature>
<evidence type="ECO:0000256" key="3">
    <source>
        <dbReference type="SAM" id="MobiDB-lite"/>
    </source>
</evidence>
<comment type="caution">
    <text evidence="4">The sequence shown here is derived from an EMBL/GenBank/DDBJ whole genome shotgun (WGS) entry which is preliminary data.</text>
</comment>
<evidence type="ECO:0000256" key="1">
    <source>
        <dbReference type="ARBA" id="ARBA00007189"/>
    </source>
</evidence>
<comment type="similarity">
    <text evidence="1">Belongs to the UPF0751 family.</text>
</comment>
<evidence type="ECO:0000313" key="4">
    <source>
        <dbReference type="EMBL" id="MBP2296332.1"/>
    </source>
</evidence>
<keyword evidence="5" id="KW-1185">Reference proteome</keyword>
<dbReference type="EMBL" id="JAGINP010000029">
    <property type="protein sequence ID" value="MBP2296332.1"/>
    <property type="molecule type" value="Genomic_DNA"/>
</dbReference>
<keyword evidence="2" id="KW-0175">Coiled coil</keyword>
<evidence type="ECO:0008006" key="6">
    <source>
        <dbReference type="Google" id="ProtNLM"/>
    </source>
</evidence>
<dbReference type="Proteomes" id="UP000781958">
    <property type="component" value="Unassembled WGS sequence"/>
</dbReference>
<evidence type="ECO:0000313" key="5">
    <source>
        <dbReference type="Proteomes" id="UP000781958"/>
    </source>
</evidence>
<evidence type="ECO:0000256" key="2">
    <source>
        <dbReference type="SAM" id="Coils"/>
    </source>
</evidence>
<reference evidence="4 5" key="1">
    <citation type="submission" date="2021-03" db="EMBL/GenBank/DDBJ databases">
        <title>Genomic Encyclopedia of Type Strains, Phase III (KMG-III): the genomes of soil and plant-associated and newly described type strains.</title>
        <authorList>
            <person name="Whitman W."/>
        </authorList>
    </citation>
    <scope>NUCLEOTIDE SEQUENCE [LARGE SCALE GENOMIC DNA]</scope>
    <source>
        <strain evidence="4 5">IMMIB AFH-6</strain>
    </source>
</reference>
<dbReference type="InterPro" id="IPR016772">
    <property type="entry name" value="UCP020408"/>
</dbReference>
<dbReference type="Pfam" id="PF10087">
    <property type="entry name" value="DUF2325"/>
    <property type="match status" value="1"/>
</dbReference>
<sequence length="393" mass="43238">MCERCRTKDALPLPSRGGRRKLWTIPGEFHCSIVGTCLSSDDVAWLCRRLRLTLAADARPYDIHRYFVERAGTNGPEARLMQRRLDESAAGAIRRFAKETTEEGWLAQWEASVASGAVAQAYWAVLSHAGIPDAVRARAFSDVHMLSHIMGGESRRQLRDNQELARRCAELEERLARNERAAADHLAERDARIRDLEAQLAKRRSVASPAREIPSPPQRASGRLQREVEVLRRRLTAERMRARSAEAELDRLRPLLDGPPALRPQPVPTARTDEADAEAPADLNGQAILYVGGRPGTLPHLRAAVETRNGSLLHHDGGIEQTTHGLACLVEQADVVVCPIDCVSHNACLRVKGLCRRMGKPFVPMRSAGATSFARMLRTLNGAVGGAPDTPPA</sequence>
<proteinExistence type="inferred from homology"/>
<protein>
    <recommendedName>
        <fullName evidence="6">DUF2325 domain-containing protein</fullName>
    </recommendedName>
</protein>
<name>A0ABS4SWJ4_9PROT</name>